<reference evidence="10 11" key="1">
    <citation type="submission" date="2019-09" db="EMBL/GenBank/DDBJ databases">
        <title>Draft Whole-Genome sequence of Blastochloris sulfoviridis DSM 729.</title>
        <authorList>
            <person name="Meyer T.E."/>
            <person name="Kyndt J.A."/>
        </authorList>
    </citation>
    <scope>NUCLEOTIDE SEQUENCE [LARGE SCALE GENOMIC DNA]</scope>
    <source>
        <strain evidence="10 11">DSM 729</strain>
    </source>
</reference>
<dbReference type="Proteomes" id="UP000323886">
    <property type="component" value="Unassembled WGS sequence"/>
</dbReference>
<dbReference type="GO" id="GO:0009103">
    <property type="term" value="P:lipopolysaccharide biosynthetic process"/>
    <property type="evidence" value="ECO:0007669"/>
    <property type="project" value="UniProtKB-ARBA"/>
</dbReference>
<evidence type="ECO:0000256" key="2">
    <source>
        <dbReference type="ARBA" id="ARBA00022475"/>
    </source>
</evidence>
<dbReference type="InterPro" id="IPR038731">
    <property type="entry name" value="RgtA/B/C-like"/>
</dbReference>
<feature type="transmembrane region" description="Helical" evidence="8">
    <location>
        <begin position="329"/>
        <end position="349"/>
    </location>
</feature>
<dbReference type="PANTHER" id="PTHR33908:SF9">
    <property type="entry name" value="BLL5595 PROTEIN"/>
    <property type="match status" value="1"/>
</dbReference>
<dbReference type="EMBL" id="VWPL01000048">
    <property type="protein sequence ID" value="KAA5595936.1"/>
    <property type="molecule type" value="Genomic_DNA"/>
</dbReference>
<keyword evidence="4 10" id="KW-0808">Transferase</keyword>
<comment type="caution">
    <text evidence="10">The sequence shown here is derived from an EMBL/GenBank/DDBJ whole genome shotgun (WGS) entry which is preliminary data.</text>
</comment>
<evidence type="ECO:0000259" key="9">
    <source>
        <dbReference type="Pfam" id="PF13231"/>
    </source>
</evidence>
<name>A0A5M6HJ93_9HYPH</name>
<evidence type="ECO:0000256" key="6">
    <source>
        <dbReference type="ARBA" id="ARBA00022989"/>
    </source>
</evidence>
<feature type="transmembrane region" description="Helical" evidence="8">
    <location>
        <begin position="254"/>
        <end position="278"/>
    </location>
</feature>
<accession>A0A5M6HJ93</accession>
<evidence type="ECO:0000256" key="5">
    <source>
        <dbReference type="ARBA" id="ARBA00022692"/>
    </source>
</evidence>
<dbReference type="GO" id="GO:0005886">
    <property type="term" value="C:plasma membrane"/>
    <property type="evidence" value="ECO:0007669"/>
    <property type="project" value="UniProtKB-SubCell"/>
</dbReference>
<evidence type="ECO:0000256" key="7">
    <source>
        <dbReference type="ARBA" id="ARBA00023136"/>
    </source>
</evidence>
<feature type="transmembrane region" description="Helical" evidence="8">
    <location>
        <begin position="302"/>
        <end position="323"/>
    </location>
</feature>
<dbReference type="Pfam" id="PF13231">
    <property type="entry name" value="PMT_2"/>
    <property type="match status" value="1"/>
</dbReference>
<dbReference type="GO" id="GO:0016763">
    <property type="term" value="F:pentosyltransferase activity"/>
    <property type="evidence" value="ECO:0007669"/>
    <property type="project" value="TreeGrafter"/>
</dbReference>
<keyword evidence="7 8" id="KW-0472">Membrane</keyword>
<dbReference type="OrthoDB" id="7955969at2"/>
<feature type="domain" description="Glycosyltransferase RgtA/B/C/D-like" evidence="9">
    <location>
        <begin position="67"/>
        <end position="227"/>
    </location>
</feature>
<proteinExistence type="predicted"/>
<protein>
    <submittedName>
        <fullName evidence="10">Glycosyltransferase family 39 protein</fullName>
    </submittedName>
</protein>
<feature type="transmembrane region" description="Helical" evidence="8">
    <location>
        <begin position="361"/>
        <end position="382"/>
    </location>
</feature>
<dbReference type="AlphaFoldDB" id="A0A5M6HJ93"/>
<organism evidence="10 11">
    <name type="scientific">Blastochloris sulfoviridis</name>
    <dbReference type="NCBI Taxonomy" id="50712"/>
    <lineage>
        <taxon>Bacteria</taxon>
        <taxon>Pseudomonadati</taxon>
        <taxon>Pseudomonadota</taxon>
        <taxon>Alphaproteobacteria</taxon>
        <taxon>Hyphomicrobiales</taxon>
        <taxon>Blastochloridaceae</taxon>
        <taxon>Blastochloris</taxon>
    </lineage>
</organism>
<evidence type="ECO:0000313" key="11">
    <source>
        <dbReference type="Proteomes" id="UP000323886"/>
    </source>
</evidence>
<feature type="transmembrane region" description="Helical" evidence="8">
    <location>
        <begin position="23"/>
        <end position="43"/>
    </location>
</feature>
<keyword evidence="6 8" id="KW-1133">Transmembrane helix</keyword>
<evidence type="ECO:0000256" key="3">
    <source>
        <dbReference type="ARBA" id="ARBA00022676"/>
    </source>
</evidence>
<dbReference type="RefSeq" id="WP_150098814.1">
    <property type="nucleotide sequence ID" value="NZ_VWPL01000048.1"/>
</dbReference>
<keyword evidence="2" id="KW-1003">Cell membrane</keyword>
<comment type="subcellular location">
    <subcellularLocation>
        <location evidence="1">Cell membrane</location>
        <topology evidence="1">Multi-pass membrane protein</topology>
    </subcellularLocation>
</comment>
<evidence type="ECO:0000313" key="10">
    <source>
        <dbReference type="EMBL" id="KAA5595936.1"/>
    </source>
</evidence>
<feature type="transmembrane region" description="Helical" evidence="8">
    <location>
        <begin position="210"/>
        <end position="229"/>
    </location>
</feature>
<evidence type="ECO:0000256" key="4">
    <source>
        <dbReference type="ARBA" id="ARBA00022679"/>
    </source>
</evidence>
<gene>
    <name evidence="10" type="ORF">F1193_16045</name>
</gene>
<keyword evidence="3" id="KW-0328">Glycosyltransferase</keyword>
<keyword evidence="11" id="KW-1185">Reference proteome</keyword>
<evidence type="ECO:0000256" key="1">
    <source>
        <dbReference type="ARBA" id="ARBA00004651"/>
    </source>
</evidence>
<evidence type="ECO:0000256" key="8">
    <source>
        <dbReference type="SAM" id="Phobius"/>
    </source>
</evidence>
<sequence length="512" mass="53779">MKLDDTPLRSSRLLEALRGRPRALVYSVILGHSLAMALAMLLVQASPPREVVEALVIGRESLLGTPSHPPLTGWVLGLAYWLGGGRLWALSLAGVLADAVALWAVFRLARSIVGERQGAFATVLLAGVAWVTWLPPALSPDRLLLPLFALTALHLWRAAGQGRRLYWGLVALDLALLVVTKYSAAVLAGVVVLALVATPKGRAVFRAPEPWGAVAVAAALIWPHILWVATDDALPFDHALGSIGAPDLVGAAEAWGGLLLLGVLGHAALAVLVALAVVPRRSEGDTVPVFPRPEPDITARRFALTLVLAPAPAVAVAGLLLGLPAKTEALVPLFAFSGLGAVLLLGPAIPLYRHALVGRALVLATLAPPAVAAMMAGAAPYGRGPGADTNWPSGEIAGWFTEVYRIRTGQPLAIVAGDVWTGGTLALASRDQPQLFLDGNPARMPSITEETVARAGVLVVWRIEGANPHPPVSLRTRFPGMTIETPRSFDWAIKGRLPPVRIGWAVIPPRGG</sequence>
<keyword evidence="5 8" id="KW-0812">Transmembrane</keyword>
<feature type="transmembrane region" description="Helical" evidence="8">
    <location>
        <begin position="87"/>
        <end position="106"/>
    </location>
</feature>
<feature type="transmembrane region" description="Helical" evidence="8">
    <location>
        <begin position="165"/>
        <end position="198"/>
    </location>
</feature>
<dbReference type="PANTHER" id="PTHR33908">
    <property type="entry name" value="MANNOSYLTRANSFERASE YKCB-RELATED"/>
    <property type="match status" value="1"/>
</dbReference>
<dbReference type="InterPro" id="IPR050297">
    <property type="entry name" value="LipidA_mod_glycosyltrf_83"/>
</dbReference>
<feature type="transmembrane region" description="Helical" evidence="8">
    <location>
        <begin position="118"/>
        <end position="138"/>
    </location>
</feature>